<evidence type="ECO:0000256" key="5">
    <source>
        <dbReference type="ARBA" id="ARBA00023077"/>
    </source>
</evidence>
<name>A0A7W9C7K5_9CAUL</name>
<keyword evidence="3 8" id="KW-1134">Transmembrane beta strand</keyword>
<dbReference type="InterPro" id="IPR012910">
    <property type="entry name" value="Plug_dom"/>
</dbReference>
<evidence type="ECO:0000259" key="11">
    <source>
        <dbReference type="Pfam" id="PF00593"/>
    </source>
</evidence>
<evidence type="ECO:0000256" key="2">
    <source>
        <dbReference type="ARBA" id="ARBA00022448"/>
    </source>
</evidence>
<accession>A0A7W9C7K5</accession>
<protein>
    <submittedName>
        <fullName evidence="13">TonB-dependent receptor</fullName>
    </submittedName>
</protein>
<comment type="subcellular location">
    <subcellularLocation>
        <location evidence="1 8">Cell outer membrane</location>
        <topology evidence="1 8">Multi-pass membrane protein</topology>
    </subcellularLocation>
</comment>
<feature type="chain" id="PRO_5031128480" evidence="10">
    <location>
        <begin position="30"/>
        <end position="867"/>
    </location>
</feature>
<keyword evidence="2 8" id="KW-0813">Transport</keyword>
<proteinExistence type="inferred from homology"/>
<gene>
    <name evidence="13" type="ORF">GGQ93_001801</name>
</gene>
<keyword evidence="7 8" id="KW-0998">Cell outer membrane</keyword>
<keyword evidence="10" id="KW-0732">Signal</keyword>
<evidence type="ECO:0000256" key="1">
    <source>
        <dbReference type="ARBA" id="ARBA00004571"/>
    </source>
</evidence>
<reference evidence="13 14" key="1">
    <citation type="submission" date="2020-08" db="EMBL/GenBank/DDBJ databases">
        <title>Genomic Encyclopedia of Type Strains, Phase IV (KMG-IV): sequencing the most valuable type-strain genomes for metagenomic binning, comparative biology and taxonomic classification.</title>
        <authorList>
            <person name="Goeker M."/>
        </authorList>
    </citation>
    <scope>NUCLEOTIDE SEQUENCE [LARGE SCALE GENOMIC DNA]</scope>
    <source>
        <strain evidence="13 14">DSM 4731</strain>
    </source>
</reference>
<organism evidence="13 14">
    <name type="scientific">Brevundimonas aurantiaca</name>
    <dbReference type="NCBI Taxonomy" id="74316"/>
    <lineage>
        <taxon>Bacteria</taxon>
        <taxon>Pseudomonadati</taxon>
        <taxon>Pseudomonadota</taxon>
        <taxon>Alphaproteobacteria</taxon>
        <taxon>Caulobacterales</taxon>
        <taxon>Caulobacteraceae</taxon>
        <taxon>Brevundimonas</taxon>
    </lineage>
</organism>
<evidence type="ECO:0000256" key="6">
    <source>
        <dbReference type="ARBA" id="ARBA00023136"/>
    </source>
</evidence>
<dbReference type="RefSeq" id="WP_183216490.1">
    <property type="nucleotide sequence ID" value="NZ_CAJFZW010000007.1"/>
</dbReference>
<evidence type="ECO:0000256" key="10">
    <source>
        <dbReference type="SAM" id="SignalP"/>
    </source>
</evidence>
<dbReference type="PROSITE" id="PS52016">
    <property type="entry name" value="TONB_DEPENDENT_REC_3"/>
    <property type="match status" value="1"/>
</dbReference>
<dbReference type="InterPro" id="IPR000531">
    <property type="entry name" value="Beta-barrel_TonB"/>
</dbReference>
<keyword evidence="4 8" id="KW-0812">Transmembrane</keyword>
<dbReference type="PANTHER" id="PTHR40980:SF4">
    <property type="entry name" value="TONB-DEPENDENT RECEPTOR-LIKE BETA-BARREL DOMAIN-CONTAINING PROTEIN"/>
    <property type="match status" value="1"/>
</dbReference>
<dbReference type="Gene3D" id="2.40.170.20">
    <property type="entry name" value="TonB-dependent receptor, beta-barrel domain"/>
    <property type="match status" value="1"/>
</dbReference>
<dbReference type="NCBIfam" id="TIGR01782">
    <property type="entry name" value="TonB-Xanth-Caul"/>
    <property type="match status" value="1"/>
</dbReference>
<dbReference type="InterPro" id="IPR039426">
    <property type="entry name" value="TonB-dep_rcpt-like"/>
</dbReference>
<dbReference type="Gene3D" id="2.170.130.10">
    <property type="entry name" value="TonB-dependent receptor, plug domain"/>
    <property type="match status" value="1"/>
</dbReference>
<evidence type="ECO:0000256" key="4">
    <source>
        <dbReference type="ARBA" id="ARBA00022692"/>
    </source>
</evidence>
<evidence type="ECO:0000256" key="9">
    <source>
        <dbReference type="RuleBase" id="RU003357"/>
    </source>
</evidence>
<keyword evidence="14" id="KW-1185">Reference proteome</keyword>
<sequence>MCFSSQSRQRFLLATTALISAGLAASAQAQVQDNPTAEVDEIVVTGQREAQRAAIAVKRAEFEVMDAVSADDIGKLPDHNTAAALRRIPGVSVMEDQGEPRWPILRGLASTYNRTTIDGAFVGSVDESARTVPMDIVPSVMAGRVEVIKTVTPENDGNAIGGVINVATRSAFDAAKPFFNGMASYGVYEQHGDVRNDDPSYRLAFAAGRRFGAADEWGVVIGASHEQLDYDIPQAESAAPSIREYDAAGKPVNSGAPTGNGIQVPTQLRLFWYNNTKQRSGANGKLEWRPSVDFRWEVSALYARMEDDEERTEFRTEPVGNVTNQTRTSGTFATGRNIIGLNQPITRREIGLGRTAFRWDAAPQWRLDGDLVYSQAGSETPNTSMEFRTASNANFGFRYDTSNFFPVFTPTNPTAFRDPTLFNLQQRRVSLLRTDEDTTQARFNLAFDDGGETRNLKAKVGAVWRSSDRSYRSSRTDYTTKPGFIYTLDQVDRPGPDKLIEGQYRLTPRIDVATAEAFYAANAASFDAKTAAPTGDYDVTEDVFAGYAQASYKIGDLTLLGGLRYEKTEVSSDAARLSGGVLTPVSNSGDYDNWLPSLHLRWNLRQNVVVRAAWTNTIGRPDFGSLAASESISFDGSQPTLSRGNPGLKARESEGLDLSFEYYPTDGLMSVALFTKDIANEIFTLSSVQNLDVGRGVEAVIVSTPTNAETAKIRGVEVAFQQALTMLPAPFDGLGVSANATFLDTEFTFLTTAGKRHTGLFQQPATTTNESIWYQRGPIEARVSHNYIGGFLETINDTIPNADQYWKGRHVYDASVSWRFGNGLTVFVEGQNLSNSGRREVTGPGRTYLQESANYGRTYWVGLSASF</sequence>
<evidence type="ECO:0000256" key="7">
    <source>
        <dbReference type="ARBA" id="ARBA00023237"/>
    </source>
</evidence>
<dbReference type="CDD" id="cd01347">
    <property type="entry name" value="ligand_gated_channel"/>
    <property type="match status" value="1"/>
</dbReference>
<comment type="similarity">
    <text evidence="8 9">Belongs to the TonB-dependent receptor family.</text>
</comment>
<dbReference type="Proteomes" id="UP000527324">
    <property type="component" value="Unassembled WGS sequence"/>
</dbReference>
<dbReference type="InterPro" id="IPR037066">
    <property type="entry name" value="Plug_dom_sf"/>
</dbReference>
<keyword evidence="5 9" id="KW-0798">TonB box</keyword>
<dbReference type="PANTHER" id="PTHR40980">
    <property type="entry name" value="PLUG DOMAIN-CONTAINING PROTEIN"/>
    <property type="match status" value="1"/>
</dbReference>
<dbReference type="InterPro" id="IPR010104">
    <property type="entry name" value="TonB_rcpt_bac"/>
</dbReference>
<dbReference type="EMBL" id="JACHOQ010000003">
    <property type="protein sequence ID" value="MBB5740087.1"/>
    <property type="molecule type" value="Genomic_DNA"/>
</dbReference>
<dbReference type="Pfam" id="PF07715">
    <property type="entry name" value="Plug"/>
    <property type="match status" value="1"/>
</dbReference>
<keyword evidence="13" id="KW-0675">Receptor</keyword>
<feature type="signal peptide" evidence="10">
    <location>
        <begin position="1"/>
        <end position="29"/>
    </location>
</feature>
<dbReference type="InterPro" id="IPR036942">
    <property type="entry name" value="Beta-barrel_TonB_sf"/>
</dbReference>
<comment type="caution">
    <text evidence="13">The sequence shown here is derived from an EMBL/GenBank/DDBJ whole genome shotgun (WGS) entry which is preliminary data.</text>
</comment>
<dbReference type="SUPFAM" id="SSF56935">
    <property type="entry name" value="Porins"/>
    <property type="match status" value="1"/>
</dbReference>
<dbReference type="AlphaFoldDB" id="A0A7W9C7K5"/>
<evidence type="ECO:0000313" key="13">
    <source>
        <dbReference type="EMBL" id="MBB5740087.1"/>
    </source>
</evidence>
<feature type="domain" description="TonB-dependent receptor-like beta-barrel" evidence="11">
    <location>
        <begin position="392"/>
        <end position="833"/>
    </location>
</feature>
<evidence type="ECO:0000259" key="12">
    <source>
        <dbReference type="Pfam" id="PF07715"/>
    </source>
</evidence>
<dbReference type="GO" id="GO:0009279">
    <property type="term" value="C:cell outer membrane"/>
    <property type="evidence" value="ECO:0007669"/>
    <property type="project" value="UniProtKB-SubCell"/>
</dbReference>
<evidence type="ECO:0000313" key="14">
    <source>
        <dbReference type="Proteomes" id="UP000527324"/>
    </source>
</evidence>
<dbReference type="Pfam" id="PF00593">
    <property type="entry name" value="TonB_dep_Rec_b-barrel"/>
    <property type="match status" value="1"/>
</dbReference>
<keyword evidence="6 8" id="KW-0472">Membrane</keyword>
<feature type="domain" description="TonB-dependent receptor plug" evidence="12">
    <location>
        <begin position="65"/>
        <end position="163"/>
    </location>
</feature>
<evidence type="ECO:0000256" key="3">
    <source>
        <dbReference type="ARBA" id="ARBA00022452"/>
    </source>
</evidence>
<evidence type="ECO:0000256" key="8">
    <source>
        <dbReference type="PROSITE-ProRule" id="PRU01360"/>
    </source>
</evidence>